<evidence type="ECO:0000256" key="7">
    <source>
        <dbReference type="ARBA" id="ARBA00023136"/>
    </source>
</evidence>
<dbReference type="RefSeq" id="WP_082768444.1">
    <property type="nucleotide sequence ID" value="NZ_JAAXPG010000026.1"/>
</dbReference>
<keyword evidence="4 12" id="KW-0812">Transmembrane</keyword>
<evidence type="ECO:0000256" key="6">
    <source>
        <dbReference type="ARBA" id="ARBA00023015"/>
    </source>
</evidence>
<feature type="transmembrane region" description="Helical" evidence="12">
    <location>
        <begin position="97"/>
        <end position="117"/>
    </location>
</feature>
<evidence type="ECO:0000256" key="1">
    <source>
        <dbReference type="ARBA" id="ARBA00004167"/>
    </source>
</evidence>
<keyword evidence="7 12" id="KW-0472">Membrane</keyword>
<keyword evidence="3" id="KW-1003">Cell membrane</keyword>
<dbReference type="Pfam" id="PF13490">
    <property type="entry name" value="zf-HC2"/>
    <property type="match status" value="1"/>
</dbReference>
<keyword evidence="8" id="KW-0804">Transcription</keyword>
<gene>
    <name evidence="15" type="ORF">HGB44_23940</name>
</gene>
<keyword evidence="16" id="KW-1185">Reference proteome</keyword>
<keyword evidence="6" id="KW-0805">Transcription regulation</keyword>
<dbReference type="GO" id="GO:0016989">
    <property type="term" value="F:sigma factor antagonist activity"/>
    <property type="evidence" value="ECO:0007669"/>
    <property type="project" value="TreeGrafter"/>
</dbReference>
<sequence>MRRTLGQDPHILSGAYALGALSPGESVRFEDHLAECDSCVQETRGFTETVSLLGTAAAGTPPAELRERVLEEVARTRQLAPAPERLPAPRRGRWTRALGLVLAACLAVMVALGAVVMDQVRQVQQLRENERQIAAVLADPNSDHTTAEPMEGVSVTVVHSESSGRLVFSAHGLERLEDEDYQLWLTRDDGSVYSAGVLSVDESGFVLPVLAAPEDEATGGVAVTVEPEGGSEQPTSDPLMAMPFEG</sequence>
<evidence type="ECO:0000259" key="14">
    <source>
        <dbReference type="Pfam" id="PF13490"/>
    </source>
</evidence>
<evidence type="ECO:0000256" key="4">
    <source>
        <dbReference type="ARBA" id="ARBA00022692"/>
    </source>
</evidence>
<evidence type="ECO:0000256" key="9">
    <source>
        <dbReference type="ARBA" id="ARBA00029829"/>
    </source>
</evidence>
<evidence type="ECO:0000256" key="10">
    <source>
        <dbReference type="ARBA" id="ARBA00030803"/>
    </source>
</evidence>
<dbReference type="InterPro" id="IPR018764">
    <property type="entry name" value="RskA_C"/>
</dbReference>
<dbReference type="GO" id="GO:0006417">
    <property type="term" value="P:regulation of translation"/>
    <property type="evidence" value="ECO:0007669"/>
    <property type="project" value="TreeGrafter"/>
</dbReference>
<organism evidence="15 16">
    <name type="scientific">Nocardiopsis alborubida</name>
    <dbReference type="NCBI Taxonomy" id="146802"/>
    <lineage>
        <taxon>Bacteria</taxon>
        <taxon>Bacillati</taxon>
        <taxon>Actinomycetota</taxon>
        <taxon>Actinomycetes</taxon>
        <taxon>Streptosporangiales</taxon>
        <taxon>Nocardiopsidaceae</taxon>
        <taxon>Nocardiopsis</taxon>
    </lineage>
</organism>
<protein>
    <recommendedName>
        <fullName evidence="10">Regulator of SigK</fullName>
    </recommendedName>
    <alternativeName>
        <fullName evidence="9">Sigma-K anti-sigma factor RskA</fullName>
    </alternativeName>
</protein>
<evidence type="ECO:0000256" key="12">
    <source>
        <dbReference type="SAM" id="Phobius"/>
    </source>
</evidence>
<dbReference type="PANTHER" id="PTHR37461:SF1">
    <property type="entry name" value="ANTI-SIGMA-K FACTOR RSKA"/>
    <property type="match status" value="1"/>
</dbReference>
<comment type="caution">
    <text evidence="15">The sequence shown here is derived from an EMBL/GenBank/DDBJ whole genome shotgun (WGS) entry which is preliminary data.</text>
</comment>
<feature type="region of interest" description="Disordered" evidence="11">
    <location>
        <begin position="226"/>
        <end position="246"/>
    </location>
</feature>
<evidence type="ECO:0000313" key="15">
    <source>
        <dbReference type="EMBL" id="NKZ00693.1"/>
    </source>
</evidence>
<evidence type="ECO:0000256" key="2">
    <source>
        <dbReference type="ARBA" id="ARBA00004236"/>
    </source>
</evidence>
<dbReference type="InterPro" id="IPR027383">
    <property type="entry name" value="Znf_put"/>
</dbReference>
<evidence type="ECO:0000313" key="16">
    <source>
        <dbReference type="Proteomes" id="UP000553209"/>
    </source>
</evidence>
<name>A0A7X6MG80_9ACTN</name>
<dbReference type="InterPro" id="IPR041916">
    <property type="entry name" value="Anti_sigma_zinc_sf"/>
</dbReference>
<evidence type="ECO:0000256" key="8">
    <source>
        <dbReference type="ARBA" id="ARBA00023163"/>
    </source>
</evidence>
<dbReference type="EMBL" id="JAAXPG010000026">
    <property type="protein sequence ID" value="NKZ00693.1"/>
    <property type="molecule type" value="Genomic_DNA"/>
</dbReference>
<dbReference type="InterPro" id="IPR051474">
    <property type="entry name" value="Anti-sigma-K/W_factor"/>
</dbReference>
<comment type="subcellular location">
    <subcellularLocation>
        <location evidence="2">Cell membrane</location>
    </subcellularLocation>
    <subcellularLocation>
        <location evidence="1">Membrane</location>
        <topology evidence="1">Single-pass membrane protein</topology>
    </subcellularLocation>
</comment>
<keyword evidence="5 12" id="KW-1133">Transmembrane helix</keyword>
<dbReference type="PANTHER" id="PTHR37461">
    <property type="entry name" value="ANTI-SIGMA-K FACTOR RSKA"/>
    <property type="match status" value="1"/>
</dbReference>
<dbReference type="Proteomes" id="UP000553209">
    <property type="component" value="Unassembled WGS sequence"/>
</dbReference>
<feature type="domain" description="Anti-sigma K factor RskA C-terminal" evidence="13">
    <location>
        <begin position="101"/>
        <end position="238"/>
    </location>
</feature>
<reference evidence="15 16" key="1">
    <citation type="submission" date="2020-04" db="EMBL/GenBank/DDBJ databases">
        <title>MicrobeNet Type strains.</title>
        <authorList>
            <person name="Nicholson A.C."/>
        </authorList>
    </citation>
    <scope>NUCLEOTIDE SEQUENCE [LARGE SCALE GENOMIC DNA]</scope>
    <source>
        <strain evidence="15 16">ATCC 23612</strain>
    </source>
</reference>
<accession>A0A7X6MG80</accession>
<dbReference type="GO" id="GO:0005886">
    <property type="term" value="C:plasma membrane"/>
    <property type="evidence" value="ECO:0007669"/>
    <property type="project" value="UniProtKB-SubCell"/>
</dbReference>
<evidence type="ECO:0000256" key="3">
    <source>
        <dbReference type="ARBA" id="ARBA00022475"/>
    </source>
</evidence>
<dbReference type="Gene3D" id="1.10.10.1320">
    <property type="entry name" value="Anti-sigma factor, zinc-finger domain"/>
    <property type="match status" value="1"/>
</dbReference>
<dbReference type="AlphaFoldDB" id="A0A7X6MG80"/>
<feature type="domain" description="Putative zinc-finger" evidence="14">
    <location>
        <begin position="14"/>
        <end position="39"/>
    </location>
</feature>
<evidence type="ECO:0000256" key="11">
    <source>
        <dbReference type="SAM" id="MobiDB-lite"/>
    </source>
</evidence>
<dbReference type="Pfam" id="PF10099">
    <property type="entry name" value="RskA_C"/>
    <property type="match status" value="1"/>
</dbReference>
<evidence type="ECO:0000259" key="13">
    <source>
        <dbReference type="Pfam" id="PF10099"/>
    </source>
</evidence>
<proteinExistence type="predicted"/>
<evidence type="ECO:0000256" key="5">
    <source>
        <dbReference type="ARBA" id="ARBA00022989"/>
    </source>
</evidence>